<name>A0A212KLW0_9PROT</name>
<dbReference type="PIRSF" id="PIRSF017082">
    <property type="entry name" value="YflP"/>
    <property type="match status" value="1"/>
</dbReference>
<dbReference type="Pfam" id="PF03401">
    <property type="entry name" value="TctC"/>
    <property type="match status" value="1"/>
</dbReference>
<dbReference type="EMBL" id="FLUO01000003">
    <property type="protein sequence ID" value="SBW12575.1"/>
    <property type="molecule type" value="Genomic_DNA"/>
</dbReference>
<dbReference type="PANTHER" id="PTHR42928:SF5">
    <property type="entry name" value="BLR1237 PROTEIN"/>
    <property type="match status" value="1"/>
</dbReference>
<accession>A0A212KLW0</accession>
<dbReference type="AlphaFoldDB" id="A0A212KLW0"/>
<sequence length="322" mass="33538">MKRRSVLKGLGAAAACGVVPFSAAWAADWPAKPITLICPWSAGGGTDLLLRKLGASLAKVTKQTVTVVNTTGGGGAIGHAAIMRAPTDGYTIGMITFELNSLPPQGLIPFTWKDFDPIMRVNVDAPALTVNAKSPLNGLKDFADYAKAHPGEVTIGNSGPGSVWHIAAAMMADELGITAKYVPFDGAAPAVTALVGGHLTAVSVSVAEVRSQVAGGNLKMLGVMGEERSSLFPDVPTFAEQGVKATFGTWRGMALPKGVKPETRAAIAKALKGAYDDPEFQEFAKSAALNLAYQDDKAFVAFLDKNASDVLRVMRSLGLAKV</sequence>
<dbReference type="InterPro" id="IPR005064">
    <property type="entry name" value="BUG"/>
</dbReference>
<dbReference type="SUPFAM" id="SSF53850">
    <property type="entry name" value="Periplasmic binding protein-like II"/>
    <property type="match status" value="1"/>
</dbReference>
<evidence type="ECO:0000256" key="1">
    <source>
        <dbReference type="ARBA" id="ARBA00006987"/>
    </source>
</evidence>
<protein>
    <submittedName>
        <fullName evidence="3">Uncharacterized protein</fullName>
    </submittedName>
</protein>
<comment type="similarity">
    <text evidence="1">Belongs to the UPF0065 (bug) family.</text>
</comment>
<evidence type="ECO:0000256" key="2">
    <source>
        <dbReference type="SAM" id="SignalP"/>
    </source>
</evidence>
<dbReference type="CDD" id="cd07012">
    <property type="entry name" value="PBP2_Bug_TTT"/>
    <property type="match status" value="1"/>
</dbReference>
<keyword evidence="2" id="KW-0732">Signal</keyword>
<reference evidence="3" key="1">
    <citation type="submission" date="2016-04" db="EMBL/GenBank/DDBJ databases">
        <authorList>
            <person name="Evans L.H."/>
            <person name="Alamgir A."/>
            <person name="Owens N."/>
            <person name="Weber N.D."/>
            <person name="Virtaneva K."/>
            <person name="Barbian K."/>
            <person name="Babar A."/>
            <person name="Rosenke K."/>
        </authorList>
    </citation>
    <scope>NUCLEOTIDE SEQUENCE</scope>
    <source>
        <strain evidence="3">86</strain>
    </source>
</reference>
<feature type="signal peptide" evidence="2">
    <location>
        <begin position="1"/>
        <end position="26"/>
    </location>
</feature>
<dbReference type="InterPro" id="IPR042100">
    <property type="entry name" value="Bug_dom1"/>
</dbReference>
<gene>
    <name evidence="3" type="ORF">KL86APRO_30100</name>
</gene>
<proteinExistence type="inferred from homology"/>
<feature type="chain" id="PRO_5012081028" evidence="2">
    <location>
        <begin position="27"/>
        <end position="322"/>
    </location>
</feature>
<dbReference type="Gene3D" id="3.40.190.10">
    <property type="entry name" value="Periplasmic binding protein-like II"/>
    <property type="match status" value="1"/>
</dbReference>
<organism evidence="3">
    <name type="scientific">uncultured Alphaproteobacteria bacterium</name>
    <dbReference type="NCBI Taxonomy" id="91750"/>
    <lineage>
        <taxon>Bacteria</taxon>
        <taxon>Pseudomonadati</taxon>
        <taxon>Pseudomonadota</taxon>
        <taxon>Alphaproteobacteria</taxon>
        <taxon>environmental samples</taxon>
    </lineage>
</organism>
<dbReference type="Gene3D" id="3.40.190.150">
    <property type="entry name" value="Bordetella uptake gene, domain 1"/>
    <property type="match status" value="1"/>
</dbReference>
<dbReference type="PANTHER" id="PTHR42928">
    <property type="entry name" value="TRICARBOXYLATE-BINDING PROTEIN"/>
    <property type="match status" value="1"/>
</dbReference>
<evidence type="ECO:0000313" key="3">
    <source>
        <dbReference type="EMBL" id="SBW12575.1"/>
    </source>
</evidence>